<sequence>QHQTHCSSGPDFLPTRLVDLQRRQGNDDVVCVVHTVSANISDRRYMTLSHRWDHLTDEEAQLTVRNVDSRVEGLSLSSLPPSFRYAAFLTRELGIRYLWIDSLCILQDSREDWVR</sequence>
<feature type="domain" description="Heterokaryon incompatibility" evidence="1">
    <location>
        <begin position="45"/>
        <end position="113"/>
    </location>
</feature>
<reference evidence="2 3" key="1">
    <citation type="submission" date="2019-12" db="EMBL/GenBank/DDBJ databases">
        <title>A genome sequence resource for the geographically widespread anthracnose pathogen Colletotrichum asianum.</title>
        <authorList>
            <person name="Meng Y."/>
        </authorList>
    </citation>
    <scope>NUCLEOTIDE SEQUENCE [LARGE SCALE GENOMIC DNA]</scope>
    <source>
        <strain evidence="2 3">ICMP 18580</strain>
    </source>
</reference>
<organism evidence="2 3">
    <name type="scientific">Colletotrichum asianum</name>
    <dbReference type="NCBI Taxonomy" id="702518"/>
    <lineage>
        <taxon>Eukaryota</taxon>
        <taxon>Fungi</taxon>
        <taxon>Dikarya</taxon>
        <taxon>Ascomycota</taxon>
        <taxon>Pezizomycotina</taxon>
        <taxon>Sordariomycetes</taxon>
        <taxon>Hypocreomycetidae</taxon>
        <taxon>Glomerellales</taxon>
        <taxon>Glomerellaceae</taxon>
        <taxon>Colletotrichum</taxon>
        <taxon>Colletotrichum gloeosporioides species complex</taxon>
    </lineage>
</organism>
<dbReference type="PANTHER" id="PTHR33112:SF13">
    <property type="entry name" value="HETEROKARYON INCOMPATIBILITY DOMAIN-CONTAINING PROTEIN"/>
    <property type="match status" value="1"/>
</dbReference>
<dbReference type="OrthoDB" id="5362512at2759"/>
<protein>
    <submittedName>
        <fullName evidence="2">Cyclin-dependent kinase-like 4</fullName>
    </submittedName>
</protein>
<keyword evidence="2" id="KW-0808">Transferase</keyword>
<proteinExistence type="predicted"/>
<gene>
    <name evidence="2" type="ORF">GQ607_011847</name>
</gene>
<dbReference type="EMBL" id="WOWK01000077">
    <property type="protein sequence ID" value="KAF0320945.1"/>
    <property type="molecule type" value="Genomic_DNA"/>
</dbReference>
<keyword evidence="3" id="KW-1185">Reference proteome</keyword>
<dbReference type="PANTHER" id="PTHR33112">
    <property type="entry name" value="DOMAIN PROTEIN, PUTATIVE-RELATED"/>
    <property type="match status" value="1"/>
</dbReference>
<feature type="non-terminal residue" evidence="2">
    <location>
        <position position="1"/>
    </location>
</feature>
<dbReference type="GO" id="GO:0016301">
    <property type="term" value="F:kinase activity"/>
    <property type="evidence" value="ECO:0007669"/>
    <property type="project" value="UniProtKB-KW"/>
</dbReference>
<evidence type="ECO:0000313" key="3">
    <source>
        <dbReference type="Proteomes" id="UP000434172"/>
    </source>
</evidence>
<dbReference type="AlphaFoldDB" id="A0A8H3W7M9"/>
<comment type="caution">
    <text evidence="2">The sequence shown here is derived from an EMBL/GenBank/DDBJ whole genome shotgun (WGS) entry which is preliminary data.</text>
</comment>
<name>A0A8H3W7M9_9PEZI</name>
<keyword evidence="2" id="KW-0418">Kinase</keyword>
<evidence type="ECO:0000259" key="1">
    <source>
        <dbReference type="Pfam" id="PF06985"/>
    </source>
</evidence>
<evidence type="ECO:0000313" key="2">
    <source>
        <dbReference type="EMBL" id="KAF0320945.1"/>
    </source>
</evidence>
<dbReference type="InterPro" id="IPR010730">
    <property type="entry name" value="HET"/>
</dbReference>
<accession>A0A8H3W7M9</accession>
<dbReference type="Proteomes" id="UP000434172">
    <property type="component" value="Unassembled WGS sequence"/>
</dbReference>
<dbReference type="Pfam" id="PF06985">
    <property type="entry name" value="HET"/>
    <property type="match status" value="1"/>
</dbReference>